<reference evidence="2" key="1">
    <citation type="submission" date="2021-01" db="EMBL/GenBank/DDBJ databases">
        <authorList>
            <person name="Corre E."/>
            <person name="Pelletier E."/>
            <person name="Niang G."/>
            <person name="Scheremetjew M."/>
            <person name="Finn R."/>
            <person name="Kale V."/>
            <person name="Holt S."/>
            <person name="Cochrane G."/>
            <person name="Meng A."/>
            <person name="Brown T."/>
            <person name="Cohen L."/>
        </authorList>
    </citation>
    <scope>NUCLEOTIDE SEQUENCE</scope>
    <source>
        <strain evidence="2">UTEX LB 985</strain>
    </source>
</reference>
<evidence type="ECO:0000256" key="1">
    <source>
        <dbReference type="SAM" id="MobiDB-lite"/>
    </source>
</evidence>
<name>A0A7S2E246_9EUKA</name>
<sequence>MVATRSQGAAPAKCANRKQPVISIGKRPSRLPASAPNQLREKPTACALAAMPASAPKRKQLAPPIRGPCPPGVWPPPAAWVAAKNIERIQKSIVTSFVENFKDELKERPSTTTRSPDFCVLLKESKADMTAILTDASKFEAFFDSLGLLSRLPKRAASMRDFLMHEVRIACE</sequence>
<gene>
    <name evidence="2" type="ORF">CBRE1094_LOCUS22583</name>
</gene>
<dbReference type="AlphaFoldDB" id="A0A7S2E246"/>
<proteinExistence type="predicted"/>
<feature type="region of interest" description="Disordered" evidence="1">
    <location>
        <begin position="1"/>
        <end position="39"/>
    </location>
</feature>
<organism evidence="2">
    <name type="scientific">Haptolina brevifila</name>
    <dbReference type="NCBI Taxonomy" id="156173"/>
    <lineage>
        <taxon>Eukaryota</taxon>
        <taxon>Haptista</taxon>
        <taxon>Haptophyta</taxon>
        <taxon>Prymnesiophyceae</taxon>
        <taxon>Prymnesiales</taxon>
        <taxon>Prymnesiaceae</taxon>
        <taxon>Haptolina</taxon>
    </lineage>
</organism>
<accession>A0A7S2E246</accession>
<protein>
    <submittedName>
        <fullName evidence="2">Uncharacterized protein</fullName>
    </submittedName>
</protein>
<evidence type="ECO:0000313" key="2">
    <source>
        <dbReference type="EMBL" id="CAD9471015.1"/>
    </source>
</evidence>
<dbReference type="EMBL" id="HBGU01041455">
    <property type="protein sequence ID" value="CAD9471015.1"/>
    <property type="molecule type" value="Transcribed_RNA"/>
</dbReference>